<accession>A0ABQ9GV18</accession>
<organism evidence="2 3">
    <name type="scientific">Dryococelus australis</name>
    <dbReference type="NCBI Taxonomy" id="614101"/>
    <lineage>
        <taxon>Eukaryota</taxon>
        <taxon>Metazoa</taxon>
        <taxon>Ecdysozoa</taxon>
        <taxon>Arthropoda</taxon>
        <taxon>Hexapoda</taxon>
        <taxon>Insecta</taxon>
        <taxon>Pterygota</taxon>
        <taxon>Neoptera</taxon>
        <taxon>Polyneoptera</taxon>
        <taxon>Phasmatodea</taxon>
        <taxon>Verophasmatodea</taxon>
        <taxon>Anareolatae</taxon>
        <taxon>Phasmatidae</taxon>
        <taxon>Eurycanthinae</taxon>
        <taxon>Dryococelus</taxon>
    </lineage>
</organism>
<dbReference type="Proteomes" id="UP001159363">
    <property type="component" value="Chromosome 8"/>
</dbReference>
<reference evidence="2 3" key="1">
    <citation type="submission" date="2023-02" db="EMBL/GenBank/DDBJ databases">
        <title>LHISI_Scaffold_Assembly.</title>
        <authorList>
            <person name="Stuart O.P."/>
            <person name="Cleave R."/>
            <person name="Magrath M.J.L."/>
            <person name="Mikheyev A.S."/>
        </authorList>
    </citation>
    <scope>NUCLEOTIDE SEQUENCE [LARGE SCALE GENOMIC DNA]</scope>
    <source>
        <strain evidence="2">Daus_M_001</strain>
        <tissue evidence="2">Leg muscle</tissue>
    </source>
</reference>
<feature type="region of interest" description="Disordered" evidence="1">
    <location>
        <begin position="127"/>
        <end position="161"/>
    </location>
</feature>
<keyword evidence="3" id="KW-1185">Reference proteome</keyword>
<protein>
    <submittedName>
        <fullName evidence="2">Uncharacterized protein</fullName>
    </submittedName>
</protein>
<evidence type="ECO:0000313" key="3">
    <source>
        <dbReference type="Proteomes" id="UP001159363"/>
    </source>
</evidence>
<proteinExistence type="predicted"/>
<sequence length="522" mass="56271">MWGVIALATGVENSRMLKRRSVILTTGVVYHPRAVLSLSVIPPSILHPRPTPLDSFSSLHHQATPTPHEASFLSPTVTTGSPEISLSYSPKLQAVRGTVASFHLFSGSSSTDVHSYSTVDELAVSPQKSSTGMKRWGKQKLPEKTSKMTASPGTISKCKNPGATPLGIEPGSHWWEASSLTTTPPQPHFKDDIPLLATAIQGPRNKLEHGCESSSGSKEAKPCCVMQLTSAEGALGARQVNLFAWCQAAEPRRECTIIVLLHHQAETVAAPAMGWLAAGQARRHGCVAADHLRACYDSYPHMTVCVLSSSFAQLGLRSTISLVLCVTGRTSTTCQAMYMLTSAAPYSTPLSAHIEPSPCHNFGHFFWNCTSTLPVSLFVVTWQGHDTSSSKLTCDITLFSPMLTETDRSAKDCSPLGSVEELEGITYSTTSIFSAEDVSCCHMFHNSETPFLDISRDHDKLLQNAYFLYVGVHGAWATLAKKVLNRPLPTITTSIKSRSGVSCGIAQAFDLRTPNSAGSCPR</sequence>
<evidence type="ECO:0000256" key="1">
    <source>
        <dbReference type="SAM" id="MobiDB-lite"/>
    </source>
</evidence>
<comment type="caution">
    <text evidence="2">The sequence shown here is derived from an EMBL/GenBank/DDBJ whole genome shotgun (WGS) entry which is preliminary data.</text>
</comment>
<evidence type="ECO:0000313" key="2">
    <source>
        <dbReference type="EMBL" id="KAJ8875849.1"/>
    </source>
</evidence>
<dbReference type="EMBL" id="JARBHB010000009">
    <property type="protein sequence ID" value="KAJ8875849.1"/>
    <property type="molecule type" value="Genomic_DNA"/>
</dbReference>
<gene>
    <name evidence="2" type="ORF">PR048_023752</name>
</gene>
<name>A0ABQ9GV18_9NEOP</name>